<proteinExistence type="predicted"/>
<feature type="compositionally biased region" description="Gly residues" evidence="1">
    <location>
        <begin position="559"/>
        <end position="568"/>
    </location>
</feature>
<name>A0A1E8GLM1_9LACT</name>
<evidence type="ECO:0000313" key="5">
    <source>
        <dbReference type="Proteomes" id="UP000178622"/>
    </source>
</evidence>
<keyword evidence="2" id="KW-0472">Membrane</keyword>
<evidence type="ECO:0000313" key="4">
    <source>
        <dbReference type="EMBL" id="OFI48533.1"/>
    </source>
</evidence>
<dbReference type="OrthoDB" id="9816959at2"/>
<accession>A0A1E8GLM1</accession>
<dbReference type="RefSeq" id="WP_070792928.1">
    <property type="nucleotide sequence ID" value="NZ_MKIR01000024.1"/>
</dbReference>
<comment type="caution">
    <text evidence="4">The sequence shown here is derived from an EMBL/GenBank/DDBJ whole genome shotgun (WGS) entry which is preliminary data.</text>
</comment>
<reference evidence="5" key="1">
    <citation type="submission" date="2016-09" db="EMBL/GenBank/DDBJ databases">
        <title>Draft genome sequence of a novel species of the family Streptococcaceae isolated from flowers.</title>
        <authorList>
            <person name="Chuah L.-O."/>
            <person name="Yap K.-P."/>
            <person name="Thong K.L."/>
            <person name="Liong M.T."/>
            <person name="Ahmad R."/>
            <person name="Rusul G."/>
        </authorList>
    </citation>
    <scope>NUCLEOTIDE SEQUENCE [LARGE SCALE GENOMIC DNA]</scope>
    <source>
        <strain evidence="5">DF1</strain>
    </source>
</reference>
<keyword evidence="2" id="KW-0812">Transmembrane</keyword>
<dbReference type="Proteomes" id="UP000178622">
    <property type="component" value="Unassembled WGS sequence"/>
</dbReference>
<dbReference type="EMBL" id="MKIR01000024">
    <property type="protein sequence ID" value="OFI48533.1"/>
    <property type="molecule type" value="Genomic_DNA"/>
</dbReference>
<feature type="domain" description="TPM" evidence="3">
    <location>
        <begin position="32"/>
        <end position="155"/>
    </location>
</feature>
<protein>
    <recommendedName>
        <fullName evidence="3">TPM domain-containing protein</fullName>
    </recommendedName>
</protein>
<evidence type="ECO:0000259" key="3">
    <source>
        <dbReference type="Pfam" id="PF04536"/>
    </source>
</evidence>
<evidence type="ECO:0000256" key="2">
    <source>
        <dbReference type="SAM" id="Phobius"/>
    </source>
</evidence>
<keyword evidence="2" id="KW-1133">Transmembrane helix</keyword>
<dbReference type="AlphaFoldDB" id="A0A1E8GLM1"/>
<dbReference type="Gene3D" id="3.10.310.50">
    <property type="match status" value="1"/>
</dbReference>
<organism evidence="4 5">
    <name type="scientific">Floricoccus tropicus</name>
    <dbReference type="NCBI Taxonomy" id="1859473"/>
    <lineage>
        <taxon>Bacteria</taxon>
        <taxon>Bacillati</taxon>
        <taxon>Bacillota</taxon>
        <taxon>Bacilli</taxon>
        <taxon>Lactobacillales</taxon>
        <taxon>Streptococcaceae</taxon>
        <taxon>Floricoccus</taxon>
    </lineage>
</organism>
<feature type="transmembrane region" description="Helical" evidence="2">
    <location>
        <begin position="190"/>
        <end position="210"/>
    </location>
</feature>
<dbReference type="Pfam" id="PF04536">
    <property type="entry name" value="TPM_phosphatase"/>
    <property type="match status" value="1"/>
</dbReference>
<gene>
    <name evidence="4" type="ORF">BG261_06450</name>
</gene>
<dbReference type="InterPro" id="IPR007621">
    <property type="entry name" value="TPM_dom"/>
</dbReference>
<keyword evidence="5" id="KW-1185">Reference proteome</keyword>
<feature type="compositionally biased region" description="Low complexity" evidence="1">
    <location>
        <begin position="540"/>
        <end position="558"/>
    </location>
</feature>
<sequence length="568" mass="65764">MKKKYKYIVLILLFLIAMFGIGSIANGFKRTVIDKNGFLSTATINEVKDLNKEFSSWQTKPKLYIEVVQHLPKNTSSDSFAYKLLKKKQNRFSLYQTSMVFVISVEDREYSLKVSKDLENIVDSSSEEKIVTKNVIEDFSKHDWNSAMASILNNIKVYGLENFNTAGKLTTGNNGHSVFLRRLKDFDFSILLYLPFILLFVFIVIIALTGDKKEIEIEEKKRLRAEKLGLDLKKSHYFYNDDLKKVSLGTLNKALTYSLCKVNSKWWEATDSEILQSMKDFEIPDLYGEIRDGRKWGDIVKDIVWEKYYKNENYFKYLIIKNDLESLDKESLIEEINSHFMAEYEEYDKFNKIYENNIFLVSKAINSFMSNFNDEQLKEYFDVLDIDAKYIDEKGYSNDVGIEEKRKLVDKRDVLINKLMTNMLISSFPVYKDLSGVPNLFSDDKISIAYKNALEICSKIPNNMLGKAIRDCLRIEVNNNDLSNFDYNKPAFLYNMSKILLPKKTFMNYVVFSSKYIEEENFESFRKTYEDFILDHTPSSDNGNSYFESSSSGGSSSSDGGGGFSGSF</sequence>
<feature type="region of interest" description="Disordered" evidence="1">
    <location>
        <begin position="540"/>
        <end position="568"/>
    </location>
</feature>
<dbReference type="STRING" id="1859473.BG261_06450"/>
<evidence type="ECO:0000256" key="1">
    <source>
        <dbReference type="SAM" id="MobiDB-lite"/>
    </source>
</evidence>